<dbReference type="AlphaFoldDB" id="A0AAV4CSD7"/>
<comment type="caution">
    <text evidence="1">The sequence shown here is derived from an EMBL/GenBank/DDBJ whole genome shotgun (WGS) entry which is preliminary data.</text>
</comment>
<sequence>MCGLIEKIARFWPVMITAMKRFESCEEHGKILKKQLQEETMKTTKERMKQILKWLWIKETLLMMKKTKLERKASTQQLKMVVGQGVAEKQ</sequence>
<evidence type="ECO:0000313" key="1">
    <source>
        <dbReference type="EMBL" id="GFO34793.1"/>
    </source>
</evidence>
<organism evidence="1 2">
    <name type="scientific">Plakobranchus ocellatus</name>
    <dbReference type="NCBI Taxonomy" id="259542"/>
    <lineage>
        <taxon>Eukaryota</taxon>
        <taxon>Metazoa</taxon>
        <taxon>Spiralia</taxon>
        <taxon>Lophotrochozoa</taxon>
        <taxon>Mollusca</taxon>
        <taxon>Gastropoda</taxon>
        <taxon>Heterobranchia</taxon>
        <taxon>Euthyneura</taxon>
        <taxon>Panpulmonata</taxon>
        <taxon>Sacoglossa</taxon>
        <taxon>Placobranchoidea</taxon>
        <taxon>Plakobranchidae</taxon>
        <taxon>Plakobranchus</taxon>
    </lineage>
</organism>
<accession>A0AAV4CSD7</accession>
<dbReference type="EMBL" id="BLXT01006933">
    <property type="protein sequence ID" value="GFO34793.1"/>
    <property type="molecule type" value="Genomic_DNA"/>
</dbReference>
<gene>
    <name evidence="1" type="ORF">PoB_006129800</name>
</gene>
<proteinExistence type="predicted"/>
<dbReference type="Proteomes" id="UP000735302">
    <property type="component" value="Unassembled WGS sequence"/>
</dbReference>
<evidence type="ECO:0000313" key="2">
    <source>
        <dbReference type="Proteomes" id="UP000735302"/>
    </source>
</evidence>
<name>A0AAV4CSD7_9GAST</name>
<keyword evidence="2" id="KW-1185">Reference proteome</keyword>
<reference evidence="1 2" key="1">
    <citation type="journal article" date="2021" name="Elife">
        <title>Chloroplast acquisition without the gene transfer in kleptoplastic sea slugs, Plakobranchus ocellatus.</title>
        <authorList>
            <person name="Maeda T."/>
            <person name="Takahashi S."/>
            <person name="Yoshida T."/>
            <person name="Shimamura S."/>
            <person name="Takaki Y."/>
            <person name="Nagai Y."/>
            <person name="Toyoda A."/>
            <person name="Suzuki Y."/>
            <person name="Arimoto A."/>
            <person name="Ishii H."/>
            <person name="Satoh N."/>
            <person name="Nishiyama T."/>
            <person name="Hasebe M."/>
            <person name="Maruyama T."/>
            <person name="Minagawa J."/>
            <person name="Obokata J."/>
            <person name="Shigenobu S."/>
        </authorList>
    </citation>
    <scope>NUCLEOTIDE SEQUENCE [LARGE SCALE GENOMIC DNA]</scope>
</reference>
<protein>
    <submittedName>
        <fullName evidence="1">Uncharacterized protein</fullName>
    </submittedName>
</protein>